<sequence>MARANKAKMLDAIEFKLLNPTANQAQVAEIIGITDRQLRNWENDPEDKSGWNKLNDEIAEKAFGKYALSAIGTLVNLSKNAKSELVRLQASQDILDRAGYKPTDKQEISIDEPIVLANSWVQDNGS</sequence>
<dbReference type="OrthoDB" id="2883388at2"/>
<organism evidence="1 4">
    <name type="scientific">Streptococcus pyogenes</name>
    <dbReference type="NCBI Taxonomy" id="1314"/>
    <lineage>
        <taxon>Bacteria</taxon>
        <taxon>Bacillati</taxon>
        <taxon>Bacillota</taxon>
        <taxon>Bacilli</taxon>
        <taxon>Lactobacillales</taxon>
        <taxon>Streptococcaceae</taxon>
        <taxon>Streptococcus</taxon>
    </lineage>
</organism>
<evidence type="ECO:0000313" key="3">
    <source>
        <dbReference type="Proteomes" id="UP000274496"/>
    </source>
</evidence>
<evidence type="ECO:0000313" key="2">
    <source>
        <dbReference type="EMBL" id="VDC39315.1"/>
    </source>
</evidence>
<reference evidence="1 4" key="2">
    <citation type="submission" date="2019-02" db="EMBL/GenBank/DDBJ databases">
        <title>Novel genomic isolates of S. pyogenes and S. dysgalactiae subsp. equisimilis associated to necrotising fasciitis (NSTI).</title>
        <authorList>
            <person name="Barrantes I."/>
        </authorList>
    </citation>
    <scope>NUCLEOTIDE SEQUENCE [LARGE SCALE GENOMIC DNA]</scope>
    <source>
        <strain evidence="1 4">SPY2028</strain>
    </source>
</reference>
<evidence type="ECO:0000313" key="1">
    <source>
        <dbReference type="EMBL" id="TYK99278.1"/>
    </source>
</evidence>
<name>A0A4U7GY16_STRPY</name>
<protein>
    <submittedName>
        <fullName evidence="1">Uncharacterized protein</fullName>
    </submittedName>
</protein>
<dbReference type="Proteomes" id="UP000274496">
    <property type="component" value="Chromosome"/>
</dbReference>
<proteinExistence type="predicted"/>
<accession>A0A4U7GY16</accession>
<dbReference type="AlphaFoldDB" id="A0A4U7GY16"/>
<dbReference type="Proteomes" id="UP000324058">
    <property type="component" value="Unassembled WGS sequence"/>
</dbReference>
<evidence type="ECO:0000313" key="4">
    <source>
        <dbReference type="Proteomes" id="UP000324058"/>
    </source>
</evidence>
<reference evidence="2 3" key="1">
    <citation type="submission" date="2018-10" db="EMBL/GenBank/DDBJ databases">
        <authorList>
            <person name="Rosinski-Chupin I."/>
        </authorList>
    </citation>
    <scope>NUCLEOTIDE SEQUENCE [LARGE SCALE GENOMIC DNA]</scope>
    <source>
        <strain evidence="2 3">S119</strain>
    </source>
</reference>
<dbReference type="EMBL" id="SJLL01000007">
    <property type="protein sequence ID" value="TYK99278.1"/>
    <property type="molecule type" value="Genomic_DNA"/>
</dbReference>
<dbReference type="RefSeq" id="WP_011285571.1">
    <property type="nucleotide sequence ID" value="NZ_AP014596.1"/>
</dbReference>
<dbReference type="EMBL" id="LR031521">
    <property type="protein sequence ID" value="VDC39315.1"/>
    <property type="molecule type" value="Genomic_DNA"/>
</dbReference>
<gene>
    <name evidence="1" type="ORF">E0F66_07870</name>
    <name evidence="2" type="ORF">SP119_1027</name>
</gene>